<dbReference type="RefSeq" id="WP_227774034.1">
    <property type="nucleotide sequence ID" value="NZ_BAABKX010000015.1"/>
</dbReference>
<reference evidence="1 2" key="1">
    <citation type="journal article" date="2019" name="Int. J. Syst. Evol. Microbiol.">
        <title>The Global Catalogue of Microorganisms (GCM) 10K type strain sequencing project: providing services to taxonomists for standard genome sequencing and annotation.</title>
        <authorList>
            <consortium name="The Broad Institute Genomics Platform"/>
            <consortium name="The Broad Institute Genome Sequencing Center for Infectious Disease"/>
            <person name="Wu L."/>
            <person name="Ma J."/>
        </authorList>
    </citation>
    <scope>NUCLEOTIDE SEQUENCE [LARGE SCALE GENOMIC DNA]</scope>
    <source>
        <strain evidence="1 2">JCM 17504</strain>
    </source>
</reference>
<dbReference type="EMBL" id="BAABKX010000015">
    <property type="protein sequence ID" value="GAA5056931.1"/>
    <property type="molecule type" value="Genomic_DNA"/>
</dbReference>
<keyword evidence="2" id="KW-1185">Reference proteome</keyword>
<comment type="caution">
    <text evidence="1">The sequence shown here is derived from an EMBL/GenBank/DDBJ whole genome shotgun (WGS) entry which is preliminary data.</text>
</comment>
<organism evidence="1 2">
    <name type="scientific">Haladaptatus pallidirubidus</name>
    <dbReference type="NCBI Taxonomy" id="1008152"/>
    <lineage>
        <taxon>Archaea</taxon>
        <taxon>Methanobacteriati</taxon>
        <taxon>Methanobacteriota</taxon>
        <taxon>Stenosarchaea group</taxon>
        <taxon>Halobacteria</taxon>
        <taxon>Halobacteriales</taxon>
        <taxon>Haladaptataceae</taxon>
        <taxon>Haladaptatus</taxon>
    </lineage>
</organism>
<sequence>MHATKYAQRAVVVALVCLLVTGSGVGTGARTDASNASDGSVTADTATTDLHVEFVNCSAVRVNGSAERVTVGTTWYAPDGVATSYFEYGPVNGTTLVAPPNQGETGTAVAYVAVYDDKRATPVLNRQHPAATTCQERIGPNNASD</sequence>
<dbReference type="Proteomes" id="UP001501729">
    <property type="component" value="Unassembled WGS sequence"/>
</dbReference>
<protein>
    <submittedName>
        <fullName evidence="1">Uncharacterized protein</fullName>
    </submittedName>
</protein>
<name>A0AAV3ULF6_9EURY</name>
<proteinExistence type="predicted"/>
<evidence type="ECO:0000313" key="1">
    <source>
        <dbReference type="EMBL" id="GAA5056931.1"/>
    </source>
</evidence>
<gene>
    <name evidence="1" type="ORF">GCM10025751_38400</name>
</gene>
<evidence type="ECO:0000313" key="2">
    <source>
        <dbReference type="Proteomes" id="UP001501729"/>
    </source>
</evidence>
<dbReference type="GeneID" id="68614290"/>
<dbReference type="AlphaFoldDB" id="A0AAV3ULF6"/>
<accession>A0AAV3ULF6</accession>